<reference evidence="12" key="1">
    <citation type="journal article" date="2023" name="Plant J.">
        <title>Genome sequences and population genomics provide insights into the demographic history, inbreeding, and mutation load of two 'living fossil' tree species of Dipteronia.</title>
        <authorList>
            <person name="Feng Y."/>
            <person name="Comes H.P."/>
            <person name="Chen J."/>
            <person name="Zhu S."/>
            <person name="Lu R."/>
            <person name="Zhang X."/>
            <person name="Li P."/>
            <person name="Qiu J."/>
            <person name="Olsen K.M."/>
            <person name="Qiu Y."/>
        </authorList>
    </citation>
    <scope>NUCLEOTIDE SEQUENCE</scope>
    <source>
        <strain evidence="12">NBL</strain>
    </source>
</reference>
<evidence type="ECO:0000256" key="6">
    <source>
        <dbReference type="ARBA" id="ARBA00022989"/>
    </source>
</evidence>
<sequence>MLSRLLPKPSHLRLLTNLSSKYQPCPGPSYNLPSSLLRLSRFLSTDRGDNNNNNGGDGSDGRDRSRSASSVWNLSGEGDGKFDQFFVDTEVKAAGSGGGDGDWLNPAEEEEHKTWNLVDEVKDDVFDIGESIQTAGEIGGETATSVVEENVLSEEELRKLEVEEKELSVILKGPNRAFGDLMAASGITDAMLDSLMALKDFEGVEGLPPLSEIEDIRYEKNTRKSTRSEIERQKQEEIAKSRVRKVDEKGRAYGTGRRKCSIARVWIQPGDGKFVVNDKEFDVYFPMLEHRAALLRPFDETKTLGLWDVSCTVKGGGYSGQVGAVRLGISRALQNWEPDLRPALRSVSNVNISNQASDVDVREEYAHAFRTESYNEFWTRVVAISNTELSKCVSIEIESGSTAARLSSYRLFSEQLLDPDQPTVIQILSLVKTHSLLFDYFSETANASFMFSRLLKDIDHVRVSYRSFKTVVKSLEDNHFSFMNHFQSVKTRLTELSNSLNPFAPFAPSPSRVRVIQAGCSKLLKQLELSRDKARAKLRIINLSEHGSAFFLVVVTASLTVIIATHALALLVTAPGLIAASLELASTRRLARVPTQLDAAAKGTYILNRDLDTISRIMTRLNDELEHMRLMVKFWLERGEARLQASCEMARQLLKNDTSFSQQLDELEEHLYLCFMTVNRARNHVVKEILDPGHGLTRNMKMMSK</sequence>
<dbReference type="Proteomes" id="UP001281410">
    <property type="component" value="Unassembled WGS sequence"/>
</dbReference>
<dbReference type="AlphaFoldDB" id="A0AAE0ANH7"/>
<keyword evidence="4 11" id="KW-0812">Transmembrane</keyword>
<dbReference type="PANTHER" id="PTHR31113:SF6">
    <property type="entry name" value="UPF0496 PROTEIN 3"/>
    <property type="match status" value="1"/>
</dbReference>
<dbReference type="GO" id="GO:0005840">
    <property type="term" value="C:ribosome"/>
    <property type="evidence" value="ECO:0007669"/>
    <property type="project" value="UniProtKB-KW"/>
</dbReference>
<dbReference type="SUPFAM" id="SSF54211">
    <property type="entry name" value="Ribosomal protein S5 domain 2-like"/>
    <property type="match status" value="1"/>
</dbReference>
<keyword evidence="7 11" id="KW-0472">Membrane</keyword>
<dbReference type="GO" id="GO:0016020">
    <property type="term" value="C:membrane"/>
    <property type="evidence" value="ECO:0007669"/>
    <property type="project" value="UniProtKB-SubCell"/>
</dbReference>
<evidence type="ECO:0000256" key="10">
    <source>
        <dbReference type="SAM" id="MobiDB-lite"/>
    </source>
</evidence>
<protein>
    <submittedName>
        <fullName evidence="12">Uncharacterized protein</fullName>
    </submittedName>
</protein>
<dbReference type="Gene3D" id="3.30.230.10">
    <property type="match status" value="1"/>
</dbReference>
<dbReference type="GO" id="GO:0003735">
    <property type="term" value="F:structural constituent of ribosome"/>
    <property type="evidence" value="ECO:0007669"/>
    <property type="project" value="InterPro"/>
</dbReference>
<organism evidence="12 13">
    <name type="scientific">Dipteronia sinensis</name>
    <dbReference type="NCBI Taxonomy" id="43782"/>
    <lineage>
        <taxon>Eukaryota</taxon>
        <taxon>Viridiplantae</taxon>
        <taxon>Streptophyta</taxon>
        <taxon>Embryophyta</taxon>
        <taxon>Tracheophyta</taxon>
        <taxon>Spermatophyta</taxon>
        <taxon>Magnoliopsida</taxon>
        <taxon>eudicotyledons</taxon>
        <taxon>Gunneridae</taxon>
        <taxon>Pentapetalae</taxon>
        <taxon>rosids</taxon>
        <taxon>malvids</taxon>
        <taxon>Sapindales</taxon>
        <taxon>Sapindaceae</taxon>
        <taxon>Hippocastanoideae</taxon>
        <taxon>Acereae</taxon>
        <taxon>Dipteronia</taxon>
    </lineage>
</organism>
<proteinExistence type="inferred from homology"/>
<dbReference type="GO" id="GO:1990904">
    <property type="term" value="C:ribonucleoprotein complex"/>
    <property type="evidence" value="ECO:0007669"/>
    <property type="project" value="UniProtKB-KW"/>
</dbReference>
<dbReference type="Pfam" id="PF00380">
    <property type="entry name" value="Ribosomal_S9"/>
    <property type="match status" value="1"/>
</dbReference>
<comment type="caution">
    <text evidence="12">The sequence shown here is derived from an EMBL/GenBank/DDBJ whole genome shotgun (WGS) entry which is preliminary data.</text>
</comment>
<evidence type="ECO:0000256" key="8">
    <source>
        <dbReference type="ARBA" id="ARBA00023274"/>
    </source>
</evidence>
<dbReference type="InterPro" id="IPR014721">
    <property type="entry name" value="Ribsml_uS5_D2-typ_fold_subgr"/>
</dbReference>
<evidence type="ECO:0000256" key="9">
    <source>
        <dbReference type="RuleBase" id="RU003815"/>
    </source>
</evidence>
<dbReference type="InterPro" id="IPR020568">
    <property type="entry name" value="Ribosomal_Su5_D2-typ_SF"/>
</dbReference>
<evidence type="ECO:0000256" key="5">
    <source>
        <dbReference type="ARBA" id="ARBA00022980"/>
    </source>
</evidence>
<evidence type="ECO:0000256" key="7">
    <source>
        <dbReference type="ARBA" id="ARBA00023136"/>
    </source>
</evidence>
<dbReference type="PROSITE" id="PS00360">
    <property type="entry name" value="RIBOSOMAL_S9"/>
    <property type="match status" value="1"/>
</dbReference>
<dbReference type="GO" id="GO:0006412">
    <property type="term" value="P:translation"/>
    <property type="evidence" value="ECO:0007669"/>
    <property type="project" value="InterPro"/>
</dbReference>
<feature type="region of interest" description="Disordered" evidence="10">
    <location>
        <begin position="44"/>
        <end position="75"/>
    </location>
</feature>
<keyword evidence="8 9" id="KW-0687">Ribonucleoprotein</keyword>
<keyword evidence="6 11" id="KW-1133">Transmembrane helix</keyword>
<dbReference type="InterPro" id="IPR020574">
    <property type="entry name" value="Ribosomal_uS9_CS"/>
</dbReference>
<evidence type="ECO:0000256" key="3">
    <source>
        <dbReference type="ARBA" id="ARBA00009074"/>
    </source>
</evidence>
<dbReference type="EMBL" id="JANJYJ010000004">
    <property type="protein sequence ID" value="KAK3220662.1"/>
    <property type="molecule type" value="Genomic_DNA"/>
</dbReference>
<dbReference type="Pfam" id="PF05055">
    <property type="entry name" value="DUF677"/>
    <property type="match status" value="1"/>
</dbReference>
<keyword evidence="13" id="KW-1185">Reference proteome</keyword>
<accession>A0AAE0ANH7</accession>
<evidence type="ECO:0000256" key="1">
    <source>
        <dbReference type="ARBA" id="ARBA00004370"/>
    </source>
</evidence>
<evidence type="ECO:0000256" key="2">
    <source>
        <dbReference type="ARBA" id="ARBA00005251"/>
    </source>
</evidence>
<evidence type="ECO:0000313" key="13">
    <source>
        <dbReference type="Proteomes" id="UP001281410"/>
    </source>
</evidence>
<feature type="transmembrane region" description="Helical" evidence="11">
    <location>
        <begin position="549"/>
        <end position="582"/>
    </location>
</feature>
<evidence type="ECO:0000313" key="12">
    <source>
        <dbReference type="EMBL" id="KAK3220662.1"/>
    </source>
</evidence>
<dbReference type="PANTHER" id="PTHR31113">
    <property type="entry name" value="UPF0496 PROTEIN 3-RELATED"/>
    <property type="match status" value="1"/>
</dbReference>
<comment type="subcellular location">
    <subcellularLocation>
        <location evidence="1">Membrane</location>
    </subcellularLocation>
</comment>
<evidence type="ECO:0000256" key="11">
    <source>
        <dbReference type="SAM" id="Phobius"/>
    </source>
</evidence>
<dbReference type="InterPro" id="IPR007749">
    <property type="entry name" value="DUF677"/>
</dbReference>
<name>A0AAE0ANH7_9ROSI</name>
<dbReference type="InterPro" id="IPR000754">
    <property type="entry name" value="Ribosomal_uS9"/>
</dbReference>
<keyword evidence="5 9" id="KW-0689">Ribosomal protein</keyword>
<comment type="similarity">
    <text evidence="3">Belongs to the UPF0496 family.</text>
</comment>
<evidence type="ECO:0000256" key="4">
    <source>
        <dbReference type="ARBA" id="ARBA00022692"/>
    </source>
</evidence>
<gene>
    <name evidence="12" type="ORF">Dsin_014632</name>
</gene>
<comment type="similarity">
    <text evidence="2 9">Belongs to the universal ribosomal protein uS9 family.</text>
</comment>